<accession>A0A7Y1ACM4</accession>
<sequence>MSIQKFLGALNSNSVKSVTLMAVDMQIENKICDQFECGADGNCEFKIFLSNDKPEFVIIETPTSCPEISFVNNGVVGRYSIIEVHYLEKSDCFGLTTVIKRKKGWKEFNFIVQFFN</sequence>
<gene>
    <name evidence="1" type="ORF">HBO38_33830</name>
</gene>
<name>A0A7Y1ACM4_PSEVE</name>
<dbReference type="Proteomes" id="UP000537729">
    <property type="component" value="Unassembled WGS sequence"/>
</dbReference>
<protein>
    <submittedName>
        <fullName evidence="1">Uncharacterized protein</fullName>
    </submittedName>
</protein>
<reference evidence="1 2" key="1">
    <citation type="journal article" date="2020" name="Front. Microbiol.">
        <title>Genetic Organization of the aprX-lipA2 Operon Affects the Proteolytic Potential of Pseudomonas Species in Milk.</title>
        <authorList>
            <person name="Maier C."/>
            <person name="Huptas C."/>
            <person name="von Neubeck M."/>
            <person name="Scherer S."/>
            <person name="Wenning M."/>
            <person name="Lucking G."/>
        </authorList>
    </citation>
    <scope>NUCLEOTIDE SEQUENCE [LARGE SCALE GENOMIC DNA]</scope>
    <source>
        <strain evidence="1 2">DSM 16272</strain>
    </source>
</reference>
<comment type="caution">
    <text evidence="1">The sequence shown here is derived from an EMBL/GenBank/DDBJ whole genome shotgun (WGS) entry which is preliminary data.</text>
</comment>
<evidence type="ECO:0000313" key="1">
    <source>
        <dbReference type="EMBL" id="NMY13319.1"/>
    </source>
</evidence>
<dbReference type="RefSeq" id="WP_169886469.1">
    <property type="nucleotide sequence ID" value="NZ_JAAQWG010000090.1"/>
</dbReference>
<organism evidence="1 2">
    <name type="scientific">Pseudomonas veronii</name>
    <dbReference type="NCBI Taxonomy" id="76761"/>
    <lineage>
        <taxon>Bacteria</taxon>
        <taxon>Pseudomonadati</taxon>
        <taxon>Pseudomonadota</taxon>
        <taxon>Gammaproteobacteria</taxon>
        <taxon>Pseudomonadales</taxon>
        <taxon>Pseudomonadaceae</taxon>
        <taxon>Pseudomonas</taxon>
    </lineage>
</organism>
<dbReference type="EMBL" id="JAAQWG010000090">
    <property type="protein sequence ID" value="NMY13319.1"/>
    <property type="molecule type" value="Genomic_DNA"/>
</dbReference>
<proteinExistence type="predicted"/>
<dbReference type="AlphaFoldDB" id="A0A7Y1ACM4"/>
<evidence type="ECO:0000313" key="2">
    <source>
        <dbReference type="Proteomes" id="UP000537729"/>
    </source>
</evidence>